<evidence type="ECO:0000313" key="12">
    <source>
        <dbReference type="Proteomes" id="UP001160130"/>
    </source>
</evidence>
<evidence type="ECO:0000259" key="10">
    <source>
        <dbReference type="Pfam" id="PF04389"/>
    </source>
</evidence>
<dbReference type="RefSeq" id="WP_280833760.1">
    <property type="nucleotide sequence ID" value="NZ_JARXVE010000006.1"/>
</dbReference>
<feature type="transmembrane region" description="Helical" evidence="9">
    <location>
        <begin position="540"/>
        <end position="560"/>
    </location>
</feature>
<evidence type="ECO:0000256" key="1">
    <source>
        <dbReference type="ARBA" id="ARBA00003273"/>
    </source>
</evidence>
<reference evidence="11 12" key="1">
    <citation type="submission" date="2023-04" db="EMBL/GenBank/DDBJ databases">
        <title>Forest soil microbial communities from Buena Vista Peninsula, Colon Province, Panama.</title>
        <authorList>
            <person name="Bouskill N."/>
        </authorList>
    </citation>
    <scope>NUCLEOTIDE SEQUENCE [LARGE SCALE GENOMIC DNA]</scope>
    <source>
        <strain evidence="11 12">AC80</strain>
    </source>
</reference>
<gene>
    <name evidence="11" type="ORF">M2272_003798</name>
</gene>
<comment type="similarity">
    <text evidence="3">Belongs to the peptidase M28 family.</text>
</comment>
<keyword evidence="12" id="KW-1185">Reference proteome</keyword>
<evidence type="ECO:0000256" key="3">
    <source>
        <dbReference type="ARBA" id="ARBA00010918"/>
    </source>
</evidence>
<keyword evidence="7" id="KW-0325">Glycoprotein</keyword>
<evidence type="ECO:0000313" key="11">
    <source>
        <dbReference type="EMBL" id="MDH6197145.1"/>
    </source>
</evidence>
<feature type="transmembrane region" description="Helical" evidence="9">
    <location>
        <begin position="404"/>
        <end position="423"/>
    </location>
</feature>
<comment type="function">
    <text evidence="1">May be involved in vacuolar sorting and osmoregulation.</text>
</comment>
<evidence type="ECO:0000256" key="9">
    <source>
        <dbReference type="SAM" id="Phobius"/>
    </source>
</evidence>
<evidence type="ECO:0000256" key="5">
    <source>
        <dbReference type="ARBA" id="ARBA00022554"/>
    </source>
</evidence>
<keyword evidence="6 9" id="KW-1133">Transmembrane helix</keyword>
<keyword evidence="9" id="KW-0812">Transmembrane</keyword>
<dbReference type="InterPro" id="IPR007484">
    <property type="entry name" value="Peptidase_M28"/>
</dbReference>
<proteinExistence type="inferred from homology"/>
<evidence type="ECO:0000256" key="6">
    <source>
        <dbReference type="ARBA" id="ARBA00022989"/>
    </source>
</evidence>
<dbReference type="EMBL" id="JARXVE010000006">
    <property type="protein sequence ID" value="MDH6197145.1"/>
    <property type="molecule type" value="Genomic_DNA"/>
</dbReference>
<keyword evidence="9" id="KW-0472">Membrane</keyword>
<evidence type="ECO:0000256" key="8">
    <source>
        <dbReference type="ARBA" id="ARBA00031512"/>
    </source>
</evidence>
<feature type="transmembrane region" description="Helical" evidence="9">
    <location>
        <begin position="511"/>
        <end position="534"/>
    </location>
</feature>
<name>A0ABT6L2G8_9MYCO</name>
<comment type="subcellular location">
    <subcellularLocation>
        <location evidence="2">Vacuole membrane</location>
        <topology evidence="2">Multi-pass membrane protein</topology>
    </subcellularLocation>
</comment>
<feature type="domain" description="Peptidase M28" evidence="10">
    <location>
        <begin position="107"/>
        <end position="296"/>
    </location>
</feature>
<feature type="transmembrane region" description="Helical" evidence="9">
    <location>
        <begin position="368"/>
        <end position="392"/>
    </location>
</feature>
<sequence length="745" mass="79321">MSLRLSGVLAFVTLLAVVVGTAWEGQPRGHRDASAPTGMFSAERALDTVKAIASRPHPVGSAEHDRVREHLADELRNLGLDTEIRYGVGRYPAQLKRDVVGMARVGNIVAHRPGHDSTGTVYLMAHYDSVPSGPGANDDGVGVATIVEAVRALQASAPVLRNDLVVVLTDAEELGLLGAEAFVASGGADPRGGVVINHEARGAGGPPLMWRTSRPSSTLISAVVAAPHPNTDSLSTSLAGEQTSSNTDFAALDPTNLRVLDWAYAGRNAYYHSPFDDPDHVSLATMQQFGDNTVALARDFGERDLGTFVEDNRAYFALPFGVLVVLPLWVIIVLAVTTVLIVGWVMWRMRRSGEASLARSLSSAATAVLSIPIAMVAVYGLWEAIIAIRPQYRPLFVDPYRPEFYYAAVLVLCLAVLTAWYALSRRWFGASATVAGLLCGVAVIGALMTAIAPAAAVVVVIPVFAAALGVSLTFVLPDPWRLPVLTILLVPAAVVLGTTVFAGLQAGISGAPYLTAPAVMVLGALLLPTLTHAWPSRRTAIIPSAALVLTVVLAAAGLAVDRFDDRHPLMSQLSYALDADHHEAQWVSRQQPDHWTRQFVEPSPPRAQFAGLWPEAVASGSAPVRALSAPSAEILFDTTDSGRRTVGLRLRSTRGANSIALRYDSPPQALRVSGRDITPVPEQGFQFSAVPAEGIEVQLTVPAAPLEVQVIDYSWLPDSHLADPPADIFYRPDSTVAVFTTVTEP</sequence>
<accession>A0ABT6L2G8</accession>
<comment type="caution">
    <text evidence="11">The sequence shown here is derived from an EMBL/GenBank/DDBJ whole genome shotgun (WGS) entry which is preliminary data.</text>
</comment>
<evidence type="ECO:0000256" key="7">
    <source>
        <dbReference type="ARBA" id="ARBA00023180"/>
    </source>
</evidence>
<dbReference type="Gene3D" id="3.40.630.10">
    <property type="entry name" value="Zn peptidases"/>
    <property type="match status" value="1"/>
</dbReference>
<feature type="transmembrane region" description="Helical" evidence="9">
    <location>
        <begin position="435"/>
        <end position="468"/>
    </location>
</feature>
<feature type="transmembrane region" description="Helical" evidence="9">
    <location>
        <begin position="314"/>
        <end position="347"/>
    </location>
</feature>
<evidence type="ECO:0000256" key="2">
    <source>
        <dbReference type="ARBA" id="ARBA00004128"/>
    </source>
</evidence>
<dbReference type="Proteomes" id="UP001160130">
    <property type="component" value="Unassembled WGS sequence"/>
</dbReference>
<keyword evidence="5" id="KW-0926">Vacuole</keyword>
<evidence type="ECO:0000256" key="4">
    <source>
        <dbReference type="ARBA" id="ARBA00017435"/>
    </source>
</evidence>
<dbReference type="PANTHER" id="PTHR12147">
    <property type="entry name" value="METALLOPEPTIDASE M28 FAMILY MEMBER"/>
    <property type="match status" value="1"/>
</dbReference>
<organism evidence="11 12">
    <name type="scientific">Mycolicibacterium frederiksbergense</name>
    <dbReference type="NCBI Taxonomy" id="117567"/>
    <lineage>
        <taxon>Bacteria</taxon>
        <taxon>Bacillati</taxon>
        <taxon>Actinomycetota</taxon>
        <taxon>Actinomycetes</taxon>
        <taxon>Mycobacteriales</taxon>
        <taxon>Mycobacteriaceae</taxon>
        <taxon>Mycolicibacterium</taxon>
    </lineage>
</organism>
<dbReference type="SUPFAM" id="SSF53187">
    <property type="entry name" value="Zn-dependent exopeptidases"/>
    <property type="match status" value="1"/>
</dbReference>
<dbReference type="PANTHER" id="PTHR12147:SF58">
    <property type="entry name" value="VACUOLAR MEMBRANE PROTEASE"/>
    <property type="match status" value="1"/>
</dbReference>
<dbReference type="InterPro" id="IPR045175">
    <property type="entry name" value="M28_fam"/>
</dbReference>
<protein>
    <recommendedName>
        <fullName evidence="4">Vacuolar membrane protease</fullName>
    </recommendedName>
    <alternativeName>
        <fullName evidence="8">FXNA-related family protease 1</fullName>
    </alternativeName>
</protein>
<feature type="transmembrane region" description="Helical" evidence="9">
    <location>
        <begin position="480"/>
        <end position="504"/>
    </location>
</feature>
<dbReference type="Pfam" id="PF04389">
    <property type="entry name" value="Peptidase_M28"/>
    <property type="match status" value="1"/>
</dbReference>